<comment type="caution">
    <text evidence="1">The sequence shown here is derived from an EMBL/GenBank/DDBJ whole genome shotgun (WGS) entry which is preliminary data.</text>
</comment>
<keyword evidence="2" id="KW-1185">Reference proteome</keyword>
<evidence type="ECO:0000313" key="2">
    <source>
        <dbReference type="Proteomes" id="UP001152607"/>
    </source>
</evidence>
<accession>A0A9W4XQ83</accession>
<evidence type="ECO:0000313" key="1">
    <source>
        <dbReference type="EMBL" id="CAI6339663.1"/>
    </source>
</evidence>
<organism evidence="1 2">
    <name type="scientific">Periconia digitata</name>
    <dbReference type="NCBI Taxonomy" id="1303443"/>
    <lineage>
        <taxon>Eukaryota</taxon>
        <taxon>Fungi</taxon>
        <taxon>Dikarya</taxon>
        <taxon>Ascomycota</taxon>
        <taxon>Pezizomycotina</taxon>
        <taxon>Dothideomycetes</taxon>
        <taxon>Pleosporomycetidae</taxon>
        <taxon>Pleosporales</taxon>
        <taxon>Massarineae</taxon>
        <taxon>Periconiaceae</taxon>
        <taxon>Periconia</taxon>
    </lineage>
</organism>
<dbReference type="Proteomes" id="UP001152607">
    <property type="component" value="Unassembled WGS sequence"/>
</dbReference>
<protein>
    <submittedName>
        <fullName evidence="1">Uncharacterized protein</fullName>
    </submittedName>
</protein>
<reference evidence="1" key="1">
    <citation type="submission" date="2023-01" db="EMBL/GenBank/DDBJ databases">
        <authorList>
            <person name="Van Ghelder C."/>
            <person name="Rancurel C."/>
        </authorList>
    </citation>
    <scope>NUCLEOTIDE SEQUENCE</scope>
    <source>
        <strain evidence="1">CNCM I-4278</strain>
    </source>
</reference>
<name>A0A9W4XQ83_9PLEO</name>
<sequence length="206" mass="22817">MHDRRSAHQQYKYCLPTFGCCPVLGHDRVTPWDPGRFAVDSRCPGGQWDGMDHAHGKARNLSPVFGGKAFTTSQLCAREKKTPCDNSDTSSPLLECISLGRRGPHAAANCCGLAQGKPQCVFAWRFFFHPFFIGMRNGLSIIVGSRLSWRIHPPTKVDKSARTFSCPNKSAAARVLTWVDERSPFKLSIFGVAIVQRAEGRLEPLS</sequence>
<dbReference type="AlphaFoldDB" id="A0A9W4XQ83"/>
<dbReference type="EMBL" id="CAOQHR010000009">
    <property type="protein sequence ID" value="CAI6339663.1"/>
    <property type="molecule type" value="Genomic_DNA"/>
</dbReference>
<proteinExistence type="predicted"/>
<gene>
    <name evidence="1" type="ORF">PDIGIT_LOCUS12826</name>
</gene>